<comment type="similarity">
    <text evidence="2 6">Belongs to the FPP/GGPP synthase family.</text>
</comment>
<evidence type="ECO:0000256" key="2">
    <source>
        <dbReference type="ARBA" id="ARBA00006706"/>
    </source>
</evidence>
<dbReference type="Proteomes" id="UP001501536">
    <property type="component" value="Unassembled WGS sequence"/>
</dbReference>
<organism evidence="8 9">
    <name type="scientific">Zhihengliuella alba</name>
    <dbReference type="NCBI Taxonomy" id="547018"/>
    <lineage>
        <taxon>Bacteria</taxon>
        <taxon>Bacillati</taxon>
        <taxon>Actinomycetota</taxon>
        <taxon>Actinomycetes</taxon>
        <taxon>Micrococcales</taxon>
        <taxon>Micrococcaceae</taxon>
        <taxon>Zhihengliuella</taxon>
    </lineage>
</organism>
<evidence type="ECO:0000256" key="7">
    <source>
        <dbReference type="SAM" id="MobiDB-lite"/>
    </source>
</evidence>
<keyword evidence="4" id="KW-0479">Metal-binding</keyword>
<evidence type="ECO:0000256" key="6">
    <source>
        <dbReference type="RuleBase" id="RU004466"/>
    </source>
</evidence>
<sequence>MDLAAGPGTAPGHDVAQRRHCRPGQQPGPVHDGPDRPELDHPELDRPGLDRVEEELARFFADAKLRAARIGPPYLRLWEALERAAAGGGRSRPQLVLLAYRHLGGTDAQSAALLAASYELLHTALLVHDDVIDRDTVRRGVPNVSGRYRNRALRAGADAAEAEHAGTSAGLLAGDLALAGAYRLLRRIEAPREVEQRLHDLLDDAVFSSVGGEVYDVELSHAAAPPSMEDLAKTAHRKTSVYSFEAPLRAGAVLAGAPAPAADALQRFGRDAGIAYQLVDDVLGAFGDASSTGKTGCSDLREGKRTVLLAYAASRPGWDRIAGLVGRPDLTPADAERIRRVLVDCGARDHAVDLAARHAGRALAALESDGVPAPLRQRLGGLLRAVVGRVRPGGPGAAPGPAHRPAT</sequence>
<evidence type="ECO:0000313" key="9">
    <source>
        <dbReference type="Proteomes" id="UP001501536"/>
    </source>
</evidence>
<reference evidence="9" key="1">
    <citation type="journal article" date="2019" name="Int. J. Syst. Evol. Microbiol.">
        <title>The Global Catalogue of Microorganisms (GCM) 10K type strain sequencing project: providing services to taxonomists for standard genome sequencing and annotation.</title>
        <authorList>
            <consortium name="The Broad Institute Genomics Platform"/>
            <consortium name="The Broad Institute Genome Sequencing Center for Infectious Disease"/>
            <person name="Wu L."/>
            <person name="Ma J."/>
        </authorList>
    </citation>
    <scope>NUCLEOTIDE SEQUENCE [LARGE SCALE GENOMIC DNA]</scope>
    <source>
        <strain evidence="9">JCM 16961</strain>
    </source>
</reference>
<dbReference type="InterPro" id="IPR008949">
    <property type="entry name" value="Isoprenoid_synthase_dom_sf"/>
</dbReference>
<feature type="compositionally biased region" description="Basic and acidic residues" evidence="7">
    <location>
        <begin position="32"/>
        <end position="47"/>
    </location>
</feature>
<comment type="cofactor">
    <cofactor evidence="1">
        <name>Mg(2+)</name>
        <dbReference type="ChEBI" id="CHEBI:18420"/>
    </cofactor>
</comment>
<proteinExistence type="inferred from homology"/>
<dbReference type="InterPro" id="IPR033749">
    <property type="entry name" value="Polyprenyl_synt_CS"/>
</dbReference>
<keyword evidence="5" id="KW-0460">Magnesium</keyword>
<protein>
    <submittedName>
        <fullName evidence="8">Polyprenyl synthetase family protein</fullName>
    </submittedName>
</protein>
<dbReference type="PANTHER" id="PTHR12001">
    <property type="entry name" value="GERANYLGERANYL PYROPHOSPHATE SYNTHASE"/>
    <property type="match status" value="1"/>
</dbReference>
<feature type="region of interest" description="Disordered" evidence="7">
    <location>
        <begin position="1"/>
        <end position="47"/>
    </location>
</feature>
<dbReference type="SFLD" id="SFLDS00005">
    <property type="entry name" value="Isoprenoid_Synthase_Type_I"/>
    <property type="match status" value="1"/>
</dbReference>
<evidence type="ECO:0000256" key="1">
    <source>
        <dbReference type="ARBA" id="ARBA00001946"/>
    </source>
</evidence>
<dbReference type="InterPro" id="IPR000092">
    <property type="entry name" value="Polyprenyl_synt"/>
</dbReference>
<evidence type="ECO:0000256" key="3">
    <source>
        <dbReference type="ARBA" id="ARBA00022679"/>
    </source>
</evidence>
<keyword evidence="9" id="KW-1185">Reference proteome</keyword>
<gene>
    <name evidence="8" type="ORF">GCM10022377_21790</name>
</gene>
<dbReference type="Gene3D" id="1.10.600.10">
    <property type="entry name" value="Farnesyl Diphosphate Synthase"/>
    <property type="match status" value="1"/>
</dbReference>
<dbReference type="SUPFAM" id="SSF48576">
    <property type="entry name" value="Terpenoid synthases"/>
    <property type="match status" value="1"/>
</dbReference>
<dbReference type="PANTHER" id="PTHR12001:SF85">
    <property type="entry name" value="SHORT CHAIN ISOPRENYL DIPHOSPHATE SYNTHASE"/>
    <property type="match status" value="1"/>
</dbReference>
<accession>A0ABP7DM95</accession>
<dbReference type="PROSITE" id="PS00723">
    <property type="entry name" value="POLYPRENYL_SYNTHASE_1"/>
    <property type="match status" value="1"/>
</dbReference>
<evidence type="ECO:0000313" key="8">
    <source>
        <dbReference type="EMBL" id="GAA3707611.1"/>
    </source>
</evidence>
<dbReference type="EMBL" id="BAABCJ010000005">
    <property type="protein sequence ID" value="GAA3707611.1"/>
    <property type="molecule type" value="Genomic_DNA"/>
</dbReference>
<dbReference type="RefSeq" id="WP_344884281.1">
    <property type="nucleotide sequence ID" value="NZ_BAABCJ010000005.1"/>
</dbReference>
<name>A0ABP7DM95_9MICC</name>
<evidence type="ECO:0000256" key="5">
    <source>
        <dbReference type="ARBA" id="ARBA00022842"/>
    </source>
</evidence>
<evidence type="ECO:0000256" key="4">
    <source>
        <dbReference type="ARBA" id="ARBA00022723"/>
    </source>
</evidence>
<comment type="caution">
    <text evidence="8">The sequence shown here is derived from an EMBL/GenBank/DDBJ whole genome shotgun (WGS) entry which is preliminary data.</text>
</comment>
<keyword evidence="3 6" id="KW-0808">Transferase</keyword>
<dbReference type="Pfam" id="PF00348">
    <property type="entry name" value="polyprenyl_synt"/>
    <property type="match status" value="1"/>
</dbReference>